<reference evidence="1 2" key="1">
    <citation type="submission" date="2008-07" db="EMBL/GenBank/DDBJ databases">
        <authorList>
            <person name="El-Sayed N."/>
            <person name="Caler E."/>
            <person name="Inman J."/>
            <person name="Amedeo P."/>
            <person name="Hass B."/>
            <person name="Wortman J."/>
        </authorList>
    </citation>
    <scope>NUCLEOTIDE SEQUENCE [LARGE SCALE GENOMIC DNA]</scope>
    <source>
        <strain evidence="2">ATCC 50983 / TXsc</strain>
    </source>
</reference>
<protein>
    <submittedName>
        <fullName evidence="1">Uncharacterized protein</fullName>
    </submittedName>
</protein>
<evidence type="ECO:0000313" key="1">
    <source>
        <dbReference type="EMBL" id="EER17674.1"/>
    </source>
</evidence>
<accession>C5KCS5</accession>
<dbReference type="Proteomes" id="UP000007800">
    <property type="component" value="Unassembled WGS sequence"/>
</dbReference>
<evidence type="ECO:0000313" key="2">
    <source>
        <dbReference type="Proteomes" id="UP000007800"/>
    </source>
</evidence>
<organism evidence="2">
    <name type="scientific">Perkinsus marinus (strain ATCC 50983 / TXsc)</name>
    <dbReference type="NCBI Taxonomy" id="423536"/>
    <lineage>
        <taxon>Eukaryota</taxon>
        <taxon>Sar</taxon>
        <taxon>Alveolata</taxon>
        <taxon>Perkinsozoa</taxon>
        <taxon>Perkinsea</taxon>
        <taxon>Perkinsida</taxon>
        <taxon>Perkinsidae</taxon>
        <taxon>Perkinsus</taxon>
    </lineage>
</organism>
<dbReference type="SUPFAM" id="SSF52833">
    <property type="entry name" value="Thioredoxin-like"/>
    <property type="match status" value="1"/>
</dbReference>
<dbReference type="Gene3D" id="3.40.30.10">
    <property type="entry name" value="Glutaredoxin"/>
    <property type="match status" value="1"/>
</dbReference>
<proteinExistence type="predicted"/>
<keyword evidence="2" id="KW-1185">Reference proteome</keyword>
<dbReference type="InParanoid" id="C5KCS5"/>
<name>C5KCS5_PERM5</name>
<dbReference type="RefSeq" id="XP_002785878.1">
    <property type="nucleotide sequence ID" value="XM_002785832.1"/>
</dbReference>
<dbReference type="InterPro" id="IPR017937">
    <property type="entry name" value="Thioredoxin_CS"/>
</dbReference>
<dbReference type="AlphaFoldDB" id="C5KCS5"/>
<dbReference type="GeneID" id="9087162"/>
<dbReference type="EMBL" id="GG671995">
    <property type="protein sequence ID" value="EER17674.1"/>
    <property type="molecule type" value="Genomic_DNA"/>
</dbReference>
<dbReference type="PROSITE" id="PS00194">
    <property type="entry name" value="THIOREDOXIN_1"/>
    <property type="match status" value="1"/>
</dbReference>
<dbReference type="InterPro" id="IPR036249">
    <property type="entry name" value="Thioredoxin-like_sf"/>
</dbReference>
<gene>
    <name evidence="1" type="ORF">Pmar_PMAR023595</name>
</gene>
<dbReference type="OrthoDB" id="2121326at2759"/>
<sequence length="116" mass="13049">MLELAYFTSQLMLQQLRLGVSSTGAQVLGTRHFTVIAAPSSTEATRQQLKSKSSQNLKVAWFTANWCAPCRSIAPRVRRMGMISRALLNINRLSLAIRINEDDLIRSRSMPRSQTQ</sequence>